<evidence type="ECO:0000256" key="3">
    <source>
        <dbReference type="ARBA" id="ARBA00022737"/>
    </source>
</evidence>
<keyword evidence="4" id="KW-0539">Nucleus</keyword>
<dbReference type="SMART" id="SM00320">
    <property type="entry name" value="WD40"/>
    <property type="match status" value="5"/>
</dbReference>
<dbReference type="PANTHER" id="PTHR22652:SF0">
    <property type="entry name" value="NUCLEOPORIN NUP43"/>
    <property type="match status" value="1"/>
</dbReference>
<comment type="subcellular location">
    <subcellularLocation>
        <location evidence="1">Nucleus</location>
    </subcellularLocation>
</comment>
<sequence>MSRKEIDQYTVPRKVSRVRWLDSTSFPAKELHFITGLHLDGKSDTVALWRTKNQRQYEITRSEDIKSTFSPTRIAEAPHRGEILDMRLVEDGQDTFIVTASSTGEIGLYKADIKSDAPLIDRLAVHRHHGFPGLGVAEATSVSVRPQAFNEIASVGGDSKLVLMNVENIEKTLQRSERVGAGMSTVCWRSSTSLAVATKNGQIRLYDRRNITKPVLPPAKDPQRIEPLTSLAQHPTDPHRLVTGNEDGCISVWDVRNLSSPEVRSFKVHTSIVWEVLFHPNESDKVISCSQDGTMATLDWRQAASESILDASKTRDQRVATYWSSIRSVLSINSIDYHARANALLAGSDSGGILHSLQ</sequence>
<dbReference type="PROSITE" id="PS00430">
    <property type="entry name" value="TONB_DEPENDENT_REC_1"/>
    <property type="match status" value="1"/>
</dbReference>
<evidence type="ECO:0000313" key="6">
    <source>
        <dbReference type="EMBL" id="KAF9583448.1"/>
    </source>
</evidence>
<comment type="caution">
    <text evidence="6">The sequence shown here is derived from an EMBL/GenBank/DDBJ whole genome shotgun (WGS) entry which is preliminary data.</text>
</comment>
<evidence type="ECO:0000256" key="2">
    <source>
        <dbReference type="ARBA" id="ARBA00022574"/>
    </source>
</evidence>
<keyword evidence="3" id="KW-0677">Repeat</keyword>
<dbReference type="PROSITE" id="PS50082">
    <property type="entry name" value="WD_REPEATS_2"/>
    <property type="match status" value="1"/>
</dbReference>
<protein>
    <submittedName>
        <fullName evidence="6">Nucleoporin Nup43</fullName>
    </submittedName>
</protein>
<dbReference type="InterPro" id="IPR019775">
    <property type="entry name" value="WD40_repeat_CS"/>
</dbReference>
<evidence type="ECO:0000256" key="1">
    <source>
        <dbReference type="ARBA" id="ARBA00004123"/>
    </source>
</evidence>
<name>A0A9P6KFY3_9FUNG</name>
<dbReference type="InterPro" id="IPR036322">
    <property type="entry name" value="WD40_repeat_dom_sf"/>
</dbReference>
<dbReference type="SUPFAM" id="SSF50978">
    <property type="entry name" value="WD40 repeat-like"/>
    <property type="match status" value="1"/>
</dbReference>
<proteinExistence type="predicted"/>
<feature type="repeat" description="WD" evidence="5">
    <location>
        <begin position="241"/>
        <end position="263"/>
    </location>
</feature>
<dbReference type="InterPro" id="IPR010916">
    <property type="entry name" value="TonB_box_CS"/>
</dbReference>
<dbReference type="AlphaFoldDB" id="A0A9P6KFY3"/>
<dbReference type="InterPro" id="IPR015943">
    <property type="entry name" value="WD40/YVTN_repeat-like_dom_sf"/>
</dbReference>
<dbReference type="InterPro" id="IPR001680">
    <property type="entry name" value="WD40_rpt"/>
</dbReference>
<organism evidence="6 7">
    <name type="scientific">Lunasporangiospora selenospora</name>
    <dbReference type="NCBI Taxonomy" id="979761"/>
    <lineage>
        <taxon>Eukaryota</taxon>
        <taxon>Fungi</taxon>
        <taxon>Fungi incertae sedis</taxon>
        <taxon>Mucoromycota</taxon>
        <taxon>Mortierellomycotina</taxon>
        <taxon>Mortierellomycetes</taxon>
        <taxon>Mortierellales</taxon>
        <taxon>Mortierellaceae</taxon>
        <taxon>Lunasporangiospora</taxon>
    </lineage>
</organism>
<dbReference type="PANTHER" id="PTHR22652">
    <property type="entry name" value="NUCLEOPORIN NUP43"/>
    <property type="match status" value="1"/>
</dbReference>
<evidence type="ECO:0000256" key="5">
    <source>
        <dbReference type="PROSITE-ProRule" id="PRU00221"/>
    </source>
</evidence>
<dbReference type="OrthoDB" id="427795at2759"/>
<dbReference type="Pfam" id="PF00400">
    <property type="entry name" value="WD40"/>
    <property type="match status" value="2"/>
</dbReference>
<keyword evidence="7" id="KW-1185">Reference proteome</keyword>
<keyword evidence="2 5" id="KW-0853">WD repeat</keyword>
<reference evidence="6" key="1">
    <citation type="journal article" date="2020" name="Fungal Divers.">
        <title>Resolving the Mortierellaceae phylogeny through synthesis of multi-gene phylogenetics and phylogenomics.</title>
        <authorList>
            <person name="Vandepol N."/>
            <person name="Liber J."/>
            <person name="Desiro A."/>
            <person name="Na H."/>
            <person name="Kennedy M."/>
            <person name="Barry K."/>
            <person name="Grigoriev I.V."/>
            <person name="Miller A.N."/>
            <person name="O'Donnell K."/>
            <person name="Stajich J.E."/>
            <person name="Bonito G."/>
        </authorList>
    </citation>
    <scope>NUCLEOTIDE SEQUENCE</scope>
    <source>
        <strain evidence="6">KOD1015</strain>
    </source>
</reference>
<gene>
    <name evidence="6" type="primary">NUP43</name>
    <name evidence="6" type="ORF">BGW38_009439</name>
</gene>
<dbReference type="PROSITE" id="PS00678">
    <property type="entry name" value="WD_REPEATS_1"/>
    <property type="match status" value="1"/>
</dbReference>
<dbReference type="Gene3D" id="2.130.10.10">
    <property type="entry name" value="YVTN repeat-like/Quinoprotein amine dehydrogenase"/>
    <property type="match status" value="1"/>
</dbReference>
<dbReference type="EMBL" id="JAABOA010000695">
    <property type="protein sequence ID" value="KAF9583448.1"/>
    <property type="molecule type" value="Genomic_DNA"/>
</dbReference>
<dbReference type="GO" id="GO:0031080">
    <property type="term" value="C:nuclear pore outer ring"/>
    <property type="evidence" value="ECO:0007669"/>
    <property type="project" value="TreeGrafter"/>
</dbReference>
<evidence type="ECO:0000256" key="4">
    <source>
        <dbReference type="ARBA" id="ARBA00023242"/>
    </source>
</evidence>
<accession>A0A9P6KFY3</accession>
<dbReference type="Proteomes" id="UP000780801">
    <property type="component" value="Unassembled WGS sequence"/>
</dbReference>
<evidence type="ECO:0000313" key="7">
    <source>
        <dbReference type="Proteomes" id="UP000780801"/>
    </source>
</evidence>